<gene>
    <name evidence="2" type="ORF">NBZ79_07740</name>
</gene>
<evidence type="ECO:0000256" key="1">
    <source>
        <dbReference type="SAM" id="SignalP"/>
    </source>
</evidence>
<organism evidence="2 3">
    <name type="scientific">Sneathiella marina</name>
    <dbReference type="NCBI Taxonomy" id="2950108"/>
    <lineage>
        <taxon>Bacteria</taxon>
        <taxon>Pseudomonadati</taxon>
        <taxon>Pseudomonadota</taxon>
        <taxon>Alphaproteobacteria</taxon>
        <taxon>Sneathiellales</taxon>
        <taxon>Sneathiellaceae</taxon>
        <taxon>Sneathiella</taxon>
    </lineage>
</organism>
<protein>
    <recommendedName>
        <fullName evidence="4">DUF4440 domain-containing protein</fullName>
    </recommendedName>
</protein>
<keyword evidence="3" id="KW-1185">Reference proteome</keyword>
<dbReference type="RefSeq" id="WP_251937102.1">
    <property type="nucleotide sequence ID" value="NZ_CP098747.1"/>
</dbReference>
<keyword evidence="1" id="KW-0732">Signal</keyword>
<evidence type="ECO:0000313" key="3">
    <source>
        <dbReference type="Proteomes" id="UP001056291"/>
    </source>
</evidence>
<accession>A0ABY4W7P3</accession>
<dbReference type="EMBL" id="CP098747">
    <property type="protein sequence ID" value="USG62866.1"/>
    <property type="molecule type" value="Genomic_DNA"/>
</dbReference>
<feature type="chain" id="PRO_5045228526" description="DUF4440 domain-containing protein" evidence="1">
    <location>
        <begin position="25"/>
        <end position="194"/>
    </location>
</feature>
<proteinExistence type="predicted"/>
<evidence type="ECO:0008006" key="4">
    <source>
        <dbReference type="Google" id="ProtNLM"/>
    </source>
</evidence>
<feature type="signal peptide" evidence="1">
    <location>
        <begin position="1"/>
        <end position="24"/>
    </location>
</feature>
<reference evidence="2" key="1">
    <citation type="submission" date="2022-06" db="EMBL/GenBank/DDBJ databases">
        <title>Sneathiella actinostolidae sp. nov., isolated from a sea anemonein the Western Pacific Ocean.</title>
        <authorList>
            <person name="Wei M.J."/>
        </authorList>
    </citation>
    <scope>NUCLEOTIDE SEQUENCE</scope>
    <source>
        <strain evidence="2">PHK-P5</strain>
    </source>
</reference>
<evidence type="ECO:0000313" key="2">
    <source>
        <dbReference type="EMBL" id="USG62866.1"/>
    </source>
</evidence>
<sequence length="194" mass="20981">MNRNFLISLTTAAAVGFFSSTVAANEYEAALKGLADEQIRVWAQDPAVVAAIKDQNKTSENLSQSDIDSMDKKWRAETKGGASPMIDKVLANDTSTFLKGVKEESQGTITEIFVMDKKGLNVGQSDVTSDFWQGDEGKWKKTYAAGPDGLLIDDVEFDDSSQTYQSQVSVTIVDPETNVAIGAVTVGINVEMLE</sequence>
<dbReference type="Proteomes" id="UP001056291">
    <property type="component" value="Chromosome"/>
</dbReference>
<name>A0ABY4W7P3_9PROT</name>